<proteinExistence type="predicted"/>
<gene>
    <name evidence="2" type="ORF">KGB56_20385</name>
</gene>
<organism evidence="2 3">
    <name type="scientific">Pseudovibrio brasiliensis</name>
    <dbReference type="NCBI Taxonomy" id="1898042"/>
    <lineage>
        <taxon>Bacteria</taxon>
        <taxon>Pseudomonadati</taxon>
        <taxon>Pseudomonadota</taxon>
        <taxon>Alphaproteobacteria</taxon>
        <taxon>Hyphomicrobiales</taxon>
        <taxon>Stappiaceae</taxon>
        <taxon>Pseudovibrio</taxon>
    </lineage>
</organism>
<keyword evidence="3" id="KW-1185">Reference proteome</keyword>
<feature type="domain" description="HTH cro/C1-type" evidence="1">
    <location>
        <begin position="37"/>
        <end position="94"/>
    </location>
</feature>
<reference evidence="2 3" key="1">
    <citation type="journal article" date="2021" name="Angew. Chem. Int. Ed. Engl.">
        <title>A novel family of nonribosomal peptides modulate collective behavior in Pseudovibrio bacteria isolated from marine sponges.</title>
        <authorList>
            <person name="Ioca L.P."/>
            <person name="Dai Y."/>
            <person name="Kunakom S."/>
            <person name="Diaz-Espinosa J."/>
            <person name="Krunic A."/>
            <person name="Crnkovic C.M."/>
            <person name="Orjala J."/>
            <person name="Sanchez L.M."/>
            <person name="Ferreira A.G."/>
            <person name="Berlinck R.G.S."/>
            <person name="Eustaquio A.S."/>
        </authorList>
    </citation>
    <scope>NUCLEOTIDE SEQUENCE [LARGE SCALE GENOMIC DNA]</scope>
    <source>
        <strain evidence="2 3">Ab134</strain>
    </source>
</reference>
<dbReference type="InterPro" id="IPR010982">
    <property type="entry name" value="Lambda_DNA-bd_dom_sf"/>
</dbReference>
<dbReference type="SUPFAM" id="SSF47413">
    <property type="entry name" value="lambda repressor-like DNA-binding domains"/>
    <property type="match status" value="1"/>
</dbReference>
<name>A0ABX8ALS9_9HYPH</name>
<evidence type="ECO:0000313" key="3">
    <source>
        <dbReference type="Proteomes" id="UP000680706"/>
    </source>
</evidence>
<dbReference type="Gene3D" id="1.10.260.40">
    <property type="entry name" value="lambda repressor-like DNA-binding domains"/>
    <property type="match status" value="1"/>
</dbReference>
<evidence type="ECO:0000313" key="2">
    <source>
        <dbReference type="EMBL" id="QUS55632.1"/>
    </source>
</evidence>
<dbReference type="EMBL" id="CP074126">
    <property type="protein sequence ID" value="QUS55632.1"/>
    <property type="molecule type" value="Genomic_DNA"/>
</dbReference>
<dbReference type="Proteomes" id="UP000680706">
    <property type="component" value="Chromosome"/>
</dbReference>
<dbReference type="Pfam" id="PF13443">
    <property type="entry name" value="HTH_26"/>
    <property type="match status" value="1"/>
</dbReference>
<evidence type="ECO:0000259" key="1">
    <source>
        <dbReference type="PROSITE" id="PS50943"/>
    </source>
</evidence>
<protein>
    <submittedName>
        <fullName evidence="2">Helix-turn-helix transcriptional regulator</fullName>
    </submittedName>
</protein>
<sequence>MTNQNNIGSSFDSFLNDQGILKVCEERAEIEILVDQIKAAMEERNINITQMAELMGTSRAQVNRLLDATAESNINLQTLRKAANAVGRRLSLTLEEPLQESA</sequence>
<dbReference type="PROSITE" id="PS50943">
    <property type="entry name" value="HTH_CROC1"/>
    <property type="match status" value="1"/>
</dbReference>
<dbReference type="InterPro" id="IPR001387">
    <property type="entry name" value="Cro/C1-type_HTH"/>
</dbReference>
<dbReference type="RefSeq" id="WP_075701613.1">
    <property type="nucleotide sequence ID" value="NZ_CP074126.1"/>
</dbReference>
<accession>A0ABX8ALS9</accession>
<dbReference type="SMART" id="SM00530">
    <property type="entry name" value="HTH_XRE"/>
    <property type="match status" value="1"/>
</dbReference>